<dbReference type="PROSITE" id="PS51292">
    <property type="entry name" value="ZF_RING_CH"/>
    <property type="match status" value="1"/>
</dbReference>
<comment type="caution">
    <text evidence="6">The sequence shown here is derived from an EMBL/GenBank/DDBJ whole genome shotgun (WGS) entry which is preliminary data.</text>
</comment>
<feature type="region of interest" description="Disordered" evidence="4">
    <location>
        <begin position="190"/>
        <end position="254"/>
    </location>
</feature>
<gene>
    <name evidence="6" type="ORF">AB1Y20_016485</name>
</gene>
<feature type="compositionally biased region" description="Basic and acidic residues" evidence="4">
    <location>
        <begin position="225"/>
        <end position="242"/>
    </location>
</feature>
<name>A0AB34IBG8_PRYPA</name>
<dbReference type="PANTHER" id="PTHR46347:SF1">
    <property type="entry name" value="RING_FYVE_PHD ZINC FINGER SUPERFAMILY PROTEIN"/>
    <property type="match status" value="1"/>
</dbReference>
<keyword evidence="3" id="KW-0862">Zinc</keyword>
<dbReference type="InterPro" id="IPR011016">
    <property type="entry name" value="Znf_RING-CH"/>
</dbReference>
<evidence type="ECO:0000259" key="5">
    <source>
        <dbReference type="PROSITE" id="PS51292"/>
    </source>
</evidence>
<keyword evidence="7" id="KW-1185">Reference proteome</keyword>
<proteinExistence type="predicted"/>
<reference evidence="6 7" key="1">
    <citation type="journal article" date="2024" name="Science">
        <title>Giant polyketide synthase enzymes in the biosynthesis of giant marine polyether toxins.</title>
        <authorList>
            <person name="Fallon T.R."/>
            <person name="Shende V.V."/>
            <person name="Wierzbicki I.H."/>
            <person name="Pendleton A.L."/>
            <person name="Watervoot N.F."/>
            <person name="Auber R.P."/>
            <person name="Gonzalez D.J."/>
            <person name="Wisecaver J.H."/>
            <person name="Moore B.S."/>
        </authorList>
    </citation>
    <scope>NUCLEOTIDE SEQUENCE [LARGE SCALE GENOMIC DNA]</scope>
    <source>
        <strain evidence="6 7">12B1</strain>
    </source>
</reference>
<feature type="compositionally biased region" description="Basic and acidic residues" evidence="4">
    <location>
        <begin position="201"/>
        <end position="214"/>
    </location>
</feature>
<keyword evidence="1" id="KW-0479">Metal-binding</keyword>
<dbReference type="Pfam" id="PF12906">
    <property type="entry name" value="RINGv"/>
    <property type="match status" value="1"/>
</dbReference>
<dbReference type="InterPro" id="IPR013083">
    <property type="entry name" value="Znf_RING/FYVE/PHD"/>
</dbReference>
<feature type="domain" description="RING-CH-type" evidence="5">
    <location>
        <begin position="39"/>
        <end position="106"/>
    </location>
</feature>
<dbReference type="PANTHER" id="PTHR46347">
    <property type="entry name" value="RING/FYVE/PHD ZINC FINGER SUPERFAMILY PROTEIN"/>
    <property type="match status" value="1"/>
</dbReference>
<dbReference type="SUPFAM" id="SSF57850">
    <property type="entry name" value="RING/U-box"/>
    <property type="match status" value="1"/>
</dbReference>
<evidence type="ECO:0000256" key="2">
    <source>
        <dbReference type="ARBA" id="ARBA00022771"/>
    </source>
</evidence>
<dbReference type="Gene3D" id="3.40.1740.10">
    <property type="entry name" value="VC0467-like"/>
    <property type="match status" value="1"/>
</dbReference>
<protein>
    <recommendedName>
        <fullName evidence="5">RING-CH-type domain-containing protein</fullName>
    </recommendedName>
</protein>
<dbReference type="Proteomes" id="UP001515480">
    <property type="component" value="Unassembled WGS sequence"/>
</dbReference>
<evidence type="ECO:0000256" key="1">
    <source>
        <dbReference type="ARBA" id="ARBA00022723"/>
    </source>
</evidence>
<organism evidence="6 7">
    <name type="scientific">Prymnesium parvum</name>
    <name type="common">Toxic golden alga</name>
    <dbReference type="NCBI Taxonomy" id="97485"/>
    <lineage>
        <taxon>Eukaryota</taxon>
        <taxon>Haptista</taxon>
        <taxon>Haptophyta</taxon>
        <taxon>Prymnesiophyceae</taxon>
        <taxon>Prymnesiales</taxon>
        <taxon>Prymnesiaceae</taxon>
        <taxon>Prymnesium</taxon>
    </lineage>
</organism>
<accession>A0AB34IBG8</accession>
<dbReference type="CDD" id="cd16495">
    <property type="entry name" value="RING_CH-C4HC3_MARCH"/>
    <property type="match status" value="1"/>
</dbReference>
<dbReference type="EMBL" id="JBGBPQ010000031">
    <property type="protein sequence ID" value="KAL1495617.1"/>
    <property type="molecule type" value="Genomic_DNA"/>
</dbReference>
<keyword evidence="2" id="KW-0863">Zinc-finger</keyword>
<evidence type="ECO:0000313" key="6">
    <source>
        <dbReference type="EMBL" id="KAL1495617.1"/>
    </source>
</evidence>
<dbReference type="Gene3D" id="3.30.40.10">
    <property type="entry name" value="Zinc/RING finger domain, C3HC4 (zinc finger)"/>
    <property type="match status" value="1"/>
</dbReference>
<dbReference type="SMART" id="SM00744">
    <property type="entry name" value="RINGv"/>
    <property type="match status" value="1"/>
</dbReference>
<evidence type="ECO:0000256" key="3">
    <source>
        <dbReference type="ARBA" id="ARBA00022833"/>
    </source>
</evidence>
<evidence type="ECO:0000313" key="7">
    <source>
        <dbReference type="Proteomes" id="UP001515480"/>
    </source>
</evidence>
<dbReference type="SUPFAM" id="SSF143456">
    <property type="entry name" value="VC0467-like"/>
    <property type="match status" value="1"/>
</dbReference>
<dbReference type="AlphaFoldDB" id="A0AB34IBG8"/>
<evidence type="ECO:0000256" key="4">
    <source>
        <dbReference type="SAM" id="MobiDB-lite"/>
    </source>
</evidence>
<sequence>MSFQLQHLRLASIRRAAAAAAAAAPPRHAPSPAHVDPPAPSPCPVSCRFCFEAGGELIAPCRCAGTQKYVHAACLRRWRAHARLKLHATDDRASTCSVCRAPFSPPLASPLADASGAPLARLLTRGVLLVSTLQRIAPRPDDTLDRRVRLCHFWRAVYLILSAEEDCLTGVNLSHPLRQEKIGEAARVEGEGGEVNLSHPLRREGRGEAARGEGEGGEVNLSHPLRREGRGEAARGEEQERAGEEEEEGRSQAWRHDERALLARFEAMEATRLGVARGRGLGAAGVRVAEFIGGPCGAPPVALHCEVLPAEAARADAPAPLPRGGGLRSGGALGEVLAAAAARAARGARRPPPAVFVFHGCARWSRAQLEAEVLHGAWGVNPHGLSAELLEAPHPHRSLAPETAGTVYLRSL</sequence>
<dbReference type="GO" id="GO:0008270">
    <property type="term" value="F:zinc ion binding"/>
    <property type="evidence" value="ECO:0007669"/>
    <property type="project" value="UniProtKB-KW"/>
</dbReference>